<evidence type="ECO:0000259" key="2">
    <source>
        <dbReference type="PROSITE" id="PS51020"/>
    </source>
</evidence>
<accession>A0ABV2QNA5</accession>
<protein>
    <recommendedName>
        <fullName evidence="2">Spondin domain-containing protein</fullName>
    </recommendedName>
</protein>
<organism evidence="3 4">
    <name type="scientific">Conyzicola nivalis</name>
    <dbReference type="NCBI Taxonomy" id="1477021"/>
    <lineage>
        <taxon>Bacteria</taxon>
        <taxon>Bacillati</taxon>
        <taxon>Actinomycetota</taxon>
        <taxon>Actinomycetes</taxon>
        <taxon>Micrococcales</taxon>
        <taxon>Microbacteriaceae</taxon>
        <taxon>Conyzicola</taxon>
    </lineage>
</organism>
<dbReference type="InterPro" id="IPR011200">
    <property type="entry name" value="UCP012608"/>
</dbReference>
<name>A0ABV2QNA5_9MICO</name>
<comment type="caution">
    <text evidence="3">The sequence shown here is derived from an EMBL/GenBank/DDBJ whole genome shotgun (WGS) entry which is preliminary data.</text>
</comment>
<reference evidence="3 4" key="1">
    <citation type="submission" date="2024-06" db="EMBL/GenBank/DDBJ databases">
        <title>Sorghum-associated microbial communities from plants grown in Nebraska, USA.</title>
        <authorList>
            <person name="Schachtman D."/>
        </authorList>
    </citation>
    <scope>NUCLEOTIDE SEQUENCE [LARGE SCALE GENOMIC DNA]</scope>
    <source>
        <strain evidence="3 4">2857</strain>
    </source>
</reference>
<evidence type="ECO:0000313" key="4">
    <source>
        <dbReference type="Proteomes" id="UP001549257"/>
    </source>
</evidence>
<keyword evidence="4" id="KW-1185">Reference proteome</keyword>
<feature type="compositionally biased region" description="Polar residues" evidence="1">
    <location>
        <begin position="1"/>
        <end position="17"/>
    </location>
</feature>
<dbReference type="Proteomes" id="UP001549257">
    <property type="component" value="Unassembled WGS sequence"/>
</dbReference>
<dbReference type="EMBL" id="JBEPSJ010000002">
    <property type="protein sequence ID" value="MET4582529.1"/>
    <property type="molecule type" value="Genomic_DNA"/>
</dbReference>
<feature type="domain" description="Spondin" evidence="2">
    <location>
        <begin position="1"/>
        <end position="38"/>
    </location>
</feature>
<dbReference type="Pfam" id="PF10094">
    <property type="entry name" value="DUF2332"/>
    <property type="match status" value="1"/>
</dbReference>
<gene>
    <name evidence="3" type="ORF">ABIE21_002039</name>
</gene>
<proteinExistence type="predicted"/>
<sequence>MSTEPGTSSAPETSAAGTPSAPEATVTETTSPGTPSAPETTAARYERFAAAEARGESAVYAGWATGVAADAELLAAIDELPPQRRQPALLFAVSRLVGAPVGDFGPWREFVLDHWPLVRAEALVRLTQTNEPLRCAALMPVLAAIPGPIALLEVGASAGLCLYPDRFSYRYDGGEPLHPVDGPSAVLLECATNGLVPPPERLPQIVWRAGIDLAPLDVASDDDSRWLETLIWPEQTARLARLRAAMEIARADPPLLVAGDVTEALPGLAARAPTGATLVVVSSGVLVYVVRAERERFVRAVEALDARWLSLEAAGLFPSVVSGLEAATGLNHEQLRGRFALALDGDPLAFVAPHGDRIDWLPRG</sequence>
<dbReference type="InterPro" id="IPR009465">
    <property type="entry name" value="Spondin_N"/>
</dbReference>
<feature type="compositionally biased region" description="Polar residues" evidence="1">
    <location>
        <begin position="26"/>
        <end position="39"/>
    </location>
</feature>
<evidence type="ECO:0000313" key="3">
    <source>
        <dbReference type="EMBL" id="MET4582529.1"/>
    </source>
</evidence>
<feature type="region of interest" description="Disordered" evidence="1">
    <location>
        <begin position="1"/>
        <end position="41"/>
    </location>
</feature>
<dbReference type="RefSeq" id="WP_354024712.1">
    <property type="nucleotide sequence ID" value="NZ_JBEPSJ010000002.1"/>
</dbReference>
<evidence type="ECO:0000256" key="1">
    <source>
        <dbReference type="SAM" id="MobiDB-lite"/>
    </source>
</evidence>
<dbReference type="PROSITE" id="PS51020">
    <property type="entry name" value="SPONDIN"/>
    <property type="match status" value="1"/>
</dbReference>